<evidence type="ECO:0000256" key="7">
    <source>
        <dbReference type="ARBA" id="ARBA00022741"/>
    </source>
</evidence>
<keyword evidence="2" id="KW-0723">Serine/threonine-protein kinase</keyword>
<dbReference type="PANTHER" id="PTHR27002:SF1064">
    <property type="entry name" value="CYSTEINE-RICH RECEPTOR-LIKE PROTEIN KINASE 14-RELATED"/>
    <property type="match status" value="1"/>
</dbReference>
<comment type="subcellular location">
    <subcellularLocation>
        <location evidence="1">Membrane</location>
        <topology evidence="1">Single-pass membrane protein</topology>
    </subcellularLocation>
</comment>
<dbReference type="Proteomes" id="UP001558713">
    <property type="component" value="Unassembled WGS sequence"/>
</dbReference>
<dbReference type="GO" id="GO:0005524">
    <property type="term" value="F:ATP binding"/>
    <property type="evidence" value="ECO:0007669"/>
    <property type="project" value="UniProtKB-UniRule"/>
</dbReference>
<comment type="catalytic activity">
    <reaction evidence="14">
        <text>L-seryl-[protein] + ATP = O-phospho-L-seryl-[protein] + ADP + H(+)</text>
        <dbReference type="Rhea" id="RHEA:17989"/>
        <dbReference type="Rhea" id="RHEA-COMP:9863"/>
        <dbReference type="Rhea" id="RHEA-COMP:11604"/>
        <dbReference type="ChEBI" id="CHEBI:15378"/>
        <dbReference type="ChEBI" id="CHEBI:29999"/>
        <dbReference type="ChEBI" id="CHEBI:30616"/>
        <dbReference type="ChEBI" id="CHEBI:83421"/>
        <dbReference type="ChEBI" id="CHEBI:456216"/>
    </reaction>
</comment>
<evidence type="ECO:0000313" key="22">
    <source>
        <dbReference type="Proteomes" id="UP001558713"/>
    </source>
</evidence>
<evidence type="ECO:0000256" key="9">
    <source>
        <dbReference type="ARBA" id="ARBA00022840"/>
    </source>
</evidence>
<evidence type="ECO:0000256" key="4">
    <source>
        <dbReference type="ARBA" id="ARBA00022692"/>
    </source>
</evidence>
<feature type="signal peptide" evidence="18">
    <location>
        <begin position="1"/>
        <end position="18"/>
    </location>
</feature>
<dbReference type="InterPro" id="IPR000719">
    <property type="entry name" value="Prot_kinase_dom"/>
</dbReference>
<keyword evidence="5 18" id="KW-0732">Signal</keyword>
<dbReference type="InterPro" id="IPR011009">
    <property type="entry name" value="Kinase-like_dom_sf"/>
</dbReference>
<evidence type="ECO:0000256" key="15">
    <source>
        <dbReference type="ARBA" id="ARBA00047951"/>
    </source>
</evidence>
<dbReference type="InterPro" id="IPR002902">
    <property type="entry name" value="GNK2"/>
</dbReference>
<evidence type="ECO:0000256" key="12">
    <source>
        <dbReference type="ARBA" id="ARBA00023170"/>
    </source>
</evidence>
<proteinExistence type="predicted"/>
<dbReference type="Pfam" id="PF01657">
    <property type="entry name" value="Stress-antifung"/>
    <property type="match status" value="2"/>
</dbReference>
<evidence type="ECO:0000259" key="19">
    <source>
        <dbReference type="PROSITE" id="PS50011"/>
    </source>
</evidence>
<feature type="chain" id="PRO_5044892326" evidence="18">
    <location>
        <begin position="19"/>
        <end position="657"/>
    </location>
</feature>
<accession>A0ABD1A479</accession>
<evidence type="ECO:0000313" key="21">
    <source>
        <dbReference type="EMBL" id="KAL1201612.1"/>
    </source>
</evidence>
<keyword evidence="9 16" id="KW-0067">ATP-binding</keyword>
<keyword evidence="12" id="KW-0675">Receptor</keyword>
<evidence type="ECO:0000256" key="14">
    <source>
        <dbReference type="ARBA" id="ARBA00047558"/>
    </source>
</evidence>
<feature type="domain" description="Protein kinase" evidence="19">
    <location>
        <begin position="332"/>
        <end position="610"/>
    </location>
</feature>
<dbReference type="InterPro" id="IPR017441">
    <property type="entry name" value="Protein_kinase_ATP_BS"/>
</dbReference>
<dbReference type="InterPro" id="IPR001245">
    <property type="entry name" value="Ser-Thr/Tyr_kinase_cat_dom"/>
</dbReference>
<comment type="caution">
    <text evidence="21">The sequence shown here is derived from an EMBL/GenBank/DDBJ whole genome shotgun (WGS) entry which is preliminary data.</text>
</comment>
<dbReference type="CDD" id="cd23509">
    <property type="entry name" value="Gnk2-like"/>
    <property type="match status" value="2"/>
</dbReference>
<dbReference type="PROSITE" id="PS00107">
    <property type="entry name" value="PROTEIN_KINASE_ATP"/>
    <property type="match status" value="1"/>
</dbReference>
<dbReference type="AlphaFoldDB" id="A0ABD1A479"/>
<dbReference type="CDD" id="cd14066">
    <property type="entry name" value="STKc_IRAK"/>
    <property type="match status" value="1"/>
</dbReference>
<keyword evidence="22" id="KW-1185">Reference proteome</keyword>
<dbReference type="FunFam" id="3.30.200.20:FF:000142">
    <property type="entry name" value="Cysteine-rich receptor-like protein kinase 10"/>
    <property type="match status" value="1"/>
</dbReference>
<feature type="transmembrane region" description="Helical" evidence="17">
    <location>
        <begin position="272"/>
        <end position="292"/>
    </location>
</feature>
<dbReference type="InterPro" id="IPR008271">
    <property type="entry name" value="Ser/Thr_kinase_AS"/>
</dbReference>
<dbReference type="PROSITE" id="PS50011">
    <property type="entry name" value="PROTEIN_KINASE_DOM"/>
    <property type="match status" value="1"/>
</dbReference>
<evidence type="ECO:0000256" key="1">
    <source>
        <dbReference type="ARBA" id="ARBA00004167"/>
    </source>
</evidence>
<comment type="catalytic activity">
    <reaction evidence="15">
        <text>L-threonyl-[protein] + ATP = O-phospho-L-threonyl-[protein] + ADP + H(+)</text>
        <dbReference type="Rhea" id="RHEA:46608"/>
        <dbReference type="Rhea" id="RHEA-COMP:11060"/>
        <dbReference type="Rhea" id="RHEA-COMP:11605"/>
        <dbReference type="ChEBI" id="CHEBI:15378"/>
        <dbReference type="ChEBI" id="CHEBI:30013"/>
        <dbReference type="ChEBI" id="CHEBI:30616"/>
        <dbReference type="ChEBI" id="CHEBI:61977"/>
        <dbReference type="ChEBI" id="CHEBI:456216"/>
    </reaction>
</comment>
<evidence type="ECO:0000256" key="3">
    <source>
        <dbReference type="ARBA" id="ARBA00022679"/>
    </source>
</evidence>
<dbReference type="Gene3D" id="3.30.430.20">
    <property type="entry name" value="Gnk2 domain, C-X8-C-X2-C motif"/>
    <property type="match status" value="2"/>
</dbReference>
<feature type="domain" description="Gnk2-homologous" evidence="20">
    <location>
        <begin position="127"/>
        <end position="240"/>
    </location>
</feature>
<evidence type="ECO:0000256" key="10">
    <source>
        <dbReference type="ARBA" id="ARBA00022989"/>
    </source>
</evidence>
<evidence type="ECO:0000256" key="11">
    <source>
        <dbReference type="ARBA" id="ARBA00023136"/>
    </source>
</evidence>
<dbReference type="PANTHER" id="PTHR27002">
    <property type="entry name" value="RECEPTOR-LIKE SERINE/THREONINE-PROTEIN KINASE SD1-8"/>
    <property type="match status" value="1"/>
</dbReference>
<feature type="binding site" evidence="16">
    <location>
        <position position="360"/>
    </location>
    <ligand>
        <name>ATP</name>
        <dbReference type="ChEBI" id="CHEBI:30616"/>
    </ligand>
</feature>
<keyword evidence="7 16" id="KW-0547">Nucleotide-binding</keyword>
<dbReference type="FunFam" id="3.30.430.20:FF:000007">
    <property type="entry name" value="Cysteine-rich receptor-like protein kinase 11"/>
    <property type="match status" value="1"/>
</dbReference>
<evidence type="ECO:0000256" key="13">
    <source>
        <dbReference type="ARBA" id="ARBA00023180"/>
    </source>
</evidence>
<gene>
    <name evidence="21" type="ORF">V5N11_006162</name>
</gene>
<dbReference type="Gene3D" id="3.30.200.20">
    <property type="entry name" value="Phosphorylase Kinase, domain 1"/>
    <property type="match status" value="1"/>
</dbReference>
<dbReference type="Pfam" id="PF07714">
    <property type="entry name" value="PK_Tyr_Ser-Thr"/>
    <property type="match status" value="1"/>
</dbReference>
<keyword evidence="6" id="KW-0677">Repeat</keyword>
<dbReference type="InterPro" id="IPR038408">
    <property type="entry name" value="GNK2_sf"/>
</dbReference>
<dbReference type="FunFam" id="1.10.510.10:FF:000129">
    <property type="entry name" value="cysteine-rich receptor-like protein kinase 10"/>
    <property type="match status" value="1"/>
</dbReference>
<dbReference type="GO" id="GO:0006950">
    <property type="term" value="P:response to stress"/>
    <property type="evidence" value="ECO:0007669"/>
    <property type="project" value="UniProtKB-ARBA"/>
</dbReference>
<dbReference type="SUPFAM" id="SSF56112">
    <property type="entry name" value="Protein kinase-like (PK-like)"/>
    <property type="match status" value="1"/>
</dbReference>
<evidence type="ECO:0000256" key="6">
    <source>
        <dbReference type="ARBA" id="ARBA00022737"/>
    </source>
</evidence>
<dbReference type="EMBL" id="JBANAX010000584">
    <property type="protein sequence ID" value="KAL1201612.1"/>
    <property type="molecule type" value="Genomic_DNA"/>
</dbReference>
<name>A0ABD1A479_CARAN</name>
<reference evidence="21 22" key="1">
    <citation type="submission" date="2024-04" db="EMBL/GenBank/DDBJ databases">
        <title>Genome assembly C_amara_ONT_v2.</title>
        <authorList>
            <person name="Yant L."/>
            <person name="Moore C."/>
            <person name="Slenker M."/>
        </authorList>
    </citation>
    <scope>NUCLEOTIDE SEQUENCE [LARGE SCALE GENOMIC DNA]</scope>
    <source>
        <tissue evidence="21">Leaf</tissue>
    </source>
</reference>
<dbReference type="GO" id="GO:0004674">
    <property type="term" value="F:protein serine/threonine kinase activity"/>
    <property type="evidence" value="ECO:0007669"/>
    <property type="project" value="UniProtKB-KW"/>
</dbReference>
<keyword evidence="4 17" id="KW-0812">Transmembrane</keyword>
<dbReference type="SMART" id="SM00220">
    <property type="entry name" value="S_TKc"/>
    <property type="match status" value="1"/>
</dbReference>
<protein>
    <submittedName>
        <fullName evidence="21">Cysteine-rich receptor-like protein kinase 12</fullName>
    </submittedName>
</protein>
<feature type="domain" description="Gnk2-homologous" evidence="20">
    <location>
        <begin position="15"/>
        <end position="121"/>
    </location>
</feature>
<evidence type="ECO:0000256" key="18">
    <source>
        <dbReference type="SAM" id="SignalP"/>
    </source>
</evidence>
<dbReference type="PROSITE" id="PS00108">
    <property type="entry name" value="PROTEIN_KINASE_ST"/>
    <property type="match status" value="1"/>
</dbReference>
<keyword evidence="10 17" id="KW-1133">Transmembrane helix</keyword>
<evidence type="ECO:0000256" key="2">
    <source>
        <dbReference type="ARBA" id="ARBA00022527"/>
    </source>
</evidence>
<sequence length="657" mass="73346">MPLLFLWFVLTSTSLVSALPCINTTLFTPNSTFDTNRRFILTSLPSNVTSHFGFYNGSIGQSLNIVYAVGMCLPGTEEEICKNCLLIASNTLLETCLKEKQGQSWVSNRTICMVRYSDTSFVGSLELEPHIEYLSLNSYKTNETEFVRVWNGLTQRMVQEASSSTDATWSGAKYYVADVAALPDSQTLYALMQCTPDLSPAQCNLCLTECLGNYRRCCLGQQGGSIIRFSCGIRAEVYPFSGAFTVMTARPLYQPPPSLTKTDSRKLSVGNIAAIVVSIAVVIIIIFLGLFARRYARRRKSYQEIDLDQSGITNVHSLQLDFKTIEAATDKFTWSNKLGQGGFGEVYKGTLVNGAEVAVKRLSKTSEQGTQEFKNEVVLVAKLQHRNLVRLLGFCLEGDEKILVYEFVPNKSLDYFLFDPTKKGQLDWSKRYNIIGGITRGILYLHQDSRLTIIHRDLKASNILLDADMNSKIADFGMARISEIDQSVANTKKIAGTFGYMPPEYVIHGQFSMKSDVYSFGVLVLEIICGKKNRSFYQANNTAENLVTYAWRLWRNGSPLEIVDSTIVGNCQTEEVIRCIHIALLCVQEDPKDRPNLSTIMLMLTNNSLVLPVPQPPGFLVPENSERDGFASSRFTMRSTSQTQSINDVTITCLDAR</sequence>
<dbReference type="PROSITE" id="PS51473">
    <property type="entry name" value="GNK2"/>
    <property type="match status" value="2"/>
</dbReference>
<keyword evidence="13" id="KW-0325">Glycoprotein</keyword>
<keyword evidence="11 17" id="KW-0472">Membrane</keyword>
<keyword evidence="8" id="KW-0418">Kinase</keyword>
<evidence type="ECO:0000256" key="16">
    <source>
        <dbReference type="PROSITE-ProRule" id="PRU10141"/>
    </source>
</evidence>
<dbReference type="GO" id="GO:0016020">
    <property type="term" value="C:membrane"/>
    <property type="evidence" value="ECO:0007669"/>
    <property type="project" value="UniProtKB-SubCell"/>
</dbReference>
<evidence type="ECO:0000256" key="17">
    <source>
        <dbReference type="SAM" id="Phobius"/>
    </source>
</evidence>
<organism evidence="21 22">
    <name type="scientific">Cardamine amara subsp. amara</name>
    <dbReference type="NCBI Taxonomy" id="228776"/>
    <lineage>
        <taxon>Eukaryota</taxon>
        <taxon>Viridiplantae</taxon>
        <taxon>Streptophyta</taxon>
        <taxon>Embryophyta</taxon>
        <taxon>Tracheophyta</taxon>
        <taxon>Spermatophyta</taxon>
        <taxon>Magnoliopsida</taxon>
        <taxon>eudicotyledons</taxon>
        <taxon>Gunneridae</taxon>
        <taxon>Pentapetalae</taxon>
        <taxon>rosids</taxon>
        <taxon>malvids</taxon>
        <taxon>Brassicales</taxon>
        <taxon>Brassicaceae</taxon>
        <taxon>Cardamineae</taxon>
        <taxon>Cardamine</taxon>
    </lineage>
</organism>
<evidence type="ECO:0000259" key="20">
    <source>
        <dbReference type="PROSITE" id="PS51473"/>
    </source>
</evidence>
<keyword evidence="3" id="KW-0808">Transferase</keyword>
<evidence type="ECO:0000256" key="8">
    <source>
        <dbReference type="ARBA" id="ARBA00022777"/>
    </source>
</evidence>
<dbReference type="Gene3D" id="1.10.510.10">
    <property type="entry name" value="Transferase(Phosphotransferase) domain 1"/>
    <property type="match status" value="1"/>
</dbReference>
<evidence type="ECO:0000256" key="5">
    <source>
        <dbReference type="ARBA" id="ARBA00022729"/>
    </source>
</evidence>